<dbReference type="InterPro" id="IPR036510">
    <property type="entry name" value="Ribosomal_bS20_sf"/>
</dbReference>
<dbReference type="Pfam" id="PF01649">
    <property type="entry name" value="Ribosomal_S20p"/>
    <property type="match status" value="1"/>
</dbReference>
<reference evidence="9 10" key="1">
    <citation type="submission" date="2019-06" db="EMBL/GenBank/DDBJ databases">
        <title>Persicimonas caeni gen. nov., sp. nov., a predatory bacterium isolated from solar saltern.</title>
        <authorList>
            <person name="Wang S."/>
        </authorList>
    </citation>
    <scope>NUCLEOTIDE SEQUENCE [LARGE SCALE GENOMIC DNA]</scope>
    <source>
        <strain evidence="9 10">YN101</strain>
    </source>
</reference>
<name>A0A4Y6PN43_PERCE</name>
<feature type="region of interest" description="Disordered" evidence="8">
    <location>
        <begin position="1"/>
        <end position="30"/>
    </location>
</feature>
<dbReference type="Gene3D" id="1.20.58.110">
    <property type="entry name" value="Ribosomal protein S20"/>
    <property type="match status" value="1"/>
</dbReference>
<dbReference type="OrthoDB" id="9807974at2"/>
<dbReference type="SUPFAM" id="SSF46992">
    <property type="entry name" value="Ribosomal protein S20"/>
    <property type="match status" value="1"/>
</dbReference>
<dbReference type="GO" id="GO:0003735">
    <property type="term" value="F:structural constituent of ribosome"/>
    <property type="evidence" value="ECO:0007669"/>
    <property type="project" value="InterPro"/>
</dbReference>
<dbReference type="GO" id="GO:0006412">
    <property type="term" value="P:translation"/>
    <property type="evidence" value="ECO:0007669"/>
    <property type="project" value="UniProtKB-UniRule"/>
</dbReference>
<keyword evidence="3 7" id="KW-0694">RNA-binding</keyword>
<dbReference type="NCBIfam" id="TIGR00029">
    <property type="entry name" value="S20"/>
    <property type="match status" value="1"/>
</dbReference>
<keyword evidence="5 7" id="KW-0687">Ribonucleoprotein</keyword>
<evidence type="ECO:0000313" key="10">
    <source>
        <dbReference type="Proteomes" id="UP000315995"/>
    </source>
</evidence>
<evidence type="ECO:0000256" key="4">
    <source>
        <dbReference type="ARBA" id="ARBA00022980"/>
    </source>
</evidence>
<evidence type="ECO:0000256" key="5">
    <source>
        <dbReference type="ARBA" id="ARBA00023274"/>
    </source>
</evidence>
<feature type="region of interest" description="Disordered" evidence="8">
    <location>
        <begin position="69"/>
        <end position="90"/>
    </location>
</feature>
<evidence type="ECO:0000256" key="2">
    <source>
        <dbReference type="ARBA" id="ARBA00022730"/>
    </source>
</evidence>
<dbReference type="InterPro" id="IPR002583">
    <property type="entry name" value="Ribosomal_bS20"/>
</dbReference>
<accession>A0A4Y6PN43</accession>
<evidence type="ECO:0000256" key="6">
    <source>
        <dbReference type="ARBA" id="ARBA00035136"/>
    </source>
</evidence>
<evidence type="ECO:0000256" key="3">
    <source>
        <dbReference type="ARBA" id="ARBA00022884"/>
    </source>
</evidence>
<dbReference type="GO" id="GO:0005829">
    <property type="term" value="C:cytosol"/>
    <property type="evidence" value="ECO:0007669"/>
    <property type="project" value="TreeGrafter"/>
</dbReference>
<evidence type="ECO:0000256" key="8">
    <source>
        <dbReference type="SAM" id="MobiDB-lite"/>
    </source>
</evidence>
<dbReference type="GO" id="GO:0070181">
    <property type="term" value="F:small ribosomal subunit rRNA binding"/>
    <property type="evidence" value="ECO:0007669"/>
    <property type="project" value="TreeGrafter"/>
</dbReference>
<dbReference type="Proteomes" id="UP000315995">
    <property type="component" value="Chromosome"/>
</dbReference>
<protein>
    <recommendedName>
        <fullName evidence="6 7">Small ribosomal subunit protein bS20</fullName>
    </recommendedName>
</protein>
<feature type="compositionally biased region" description="Basic residues" evidence="8">
    <location>
        <begin position="71"/>
        <end position="81"/>
    </location>
</feature>
<dbReference type="PANTHER" id="PTHR33398">
    <property type="entry name" value="30S RIBOSOMAL PROTEIN S20"/>
    <property type="match status" value="1"/>
</dbReference>
<dbReference type="RefSeq" id="WP_141196146.1">
    <property type="nucleotide sequence ID" value="NZ_CP041186.1"/>
</dbReference>
<dbReference type="GO" id="GO:0015935">
    <property type="term" value="C:small ribosomal subunit"/>
    <property type="evidence" value="ECO:0007669"/>
    <property type="project" value="TreeGrafter"/>
</dbReference>
<keyword evidence="10" id="KW-1185">Reference proteome</keyword>
<dbReference type="AlphaFoldDB" id="A0A4Y6PN43"/>
<sequence length="90" mass="10286">MPTHKSAEKRMRQNAKRRMRNKGVRSTLTTQTRKFREALENGDLEAATTQLRNVESTYDRAVSKGVIPQKRASRKVSRLAKRLSEAQSGE</sequence>
<keyword evidence="4 7" id="KW-0689">Ribosomal protein</keyword>
<feature type="compositionally biased region" description="Basic residues" evidence="8">
    <location>
        <begin position="12"/>
        <end position="23"/>
    </location>
</feature>
<feature type="compositionally biased region" description="Basic and acidic residues" evidence="8">
    <location>
        <begin position="1"/>
        <end position="11"/>
    </location>
</feature>
<organism evidence="9 10">
    <name type="scientific">Persicimonas caeni</name>
    <dbReference type="NCBI Taxonomy" id="2292766"/>
    <lineage>
        <taxon>Bacteria</taxon>
        <taxon>Deltaproteobacteria</taxon>
        <taxon>Bradymonadales</taxon>
        <taxon>Bradymonadaceae</taxon>
        <taxon>Persicimonas</taxon>
    </lineage>
</organism>
<gene>
    <name evidence="7" type="primary">rpsT</name>
    <name evidence="9" type="ORF">FIV42_02500</name>
</gene>
<evidence type="ECO:0000256" key="1">
    <source>
        <dbReference type="ARBA" id="ARBA00007634"/>
    </source>
</evidence>
<accession>A0A5B8XZ26</accession>
<proteinExistence type="inferred from homology"/>
<comment type="function">
    <text evidence="7">Binds directly to 16S ribosomal RNA.</text>
</comment>
<dbReference type="EMBL" id="CP041186">
    <property type="protein sequence ID" value="QDG49649.1"/>
    <property type="molecule type" value="Genomic_DNA"/>
</dbReference>
<comment type="similarity">
    <text evidence="1 7">Belongs to the bacterial ribosomal protein bS20 family.</text>
</comment>
<keyword evidence="2 7" id="KW-0699">rRNA-binding</keyword>
<dbReference type="PANTHER" id="PTHR33398:SF1">
    <property type="entry name" value="SMALL RIBOSOMAL SUBUNIT PROTEIN BS20C"/>
    <property type="match status" value="1"/>
</dbReference>
<evidence type="ECO:0000313" key="9">
    <source>
        <dbReference type="EMBL" id="QDG49649.1"/>
    </source>
</evidence>
<dbReference type="HAMAP" id="MF_00500">
    <property type="entry name" value="Ribosomal_bS20"/>
    <property type="match status" value="1"/>
</dbReference>
<evidence type="ECO:0000256" key="7">
    <source>
        <dbReference type="HAMAP-Rule" id="MF_00500"/>
    </source>
</evidence>